<evidence type="ECO:0000313" key="2">
    <source>
        <dbReference type="Proteomes" id="UP000447355"/>
    </source>
</evidence>
<reference evidence="1" key="1">
    <citation type="submission" date="2019-12" db="EMBL/GenBank/DDBJ databases">
        <title>Novel species isolated from a subtropical stream in China.</title>
        <authorList>
            <person name="Lu H."/>
        </authorList>
    </citation>
    <scope>NUCLEOTIDE SEQUENCE [LARGE SCALE GENOMIC DNA]</scope>
    <source>
        <strain evidence="1">FT81W</strain>
    </source>
</reference>
<dbReference type="CDD" id="cd20746">
    <property type="entry name" value="FIX_Ntox15_NUC_DUF4112_RhsA-like"/>
    <property type="match status" value="1"/>
</dbReference>
<proteinExistence type="predicted"/>
<dbReference type="InterPro" id="IPR049802">
    <property type="entry name" value="RhsC-like_FIX"/>
</dbReference>
<sequence>MSYAPMDAAPDADETEADSEAFTWDIEEISLDVANGLVPFLGQAINIYDTITCMMTLHESTSAEDQMQAKFDLVLALVGWTPGPGGGVKKTIRYVNKYPGLFAPRLFDALRMDCHRVGIHTSAELLLDKLFDPVGLKNQLGTIQSAIEGSWLYDDLPAEGRLALSTCMSKVRAELPAMMKLVTLKLDHWKTEQRNNAAQPRPASAPVLPTLPKSGQTTHYVEFNHHWPDLTPVAGGAYRAEFADGTVRVGKLDAKGHARLENIPHGVVKVYFGEDPTPFTPDSVKDVGKTTLEKVLNELENHDYAIEPDDVESLLYCMAGKDVQSDLFR</sequence>
<protein>
    <submittedName>
        <fullName evidence="1">Uncharacterized protein</fullName>
    </submittedName>
</protein>
<dbReference type="AlphaFoldDB" id="A0A845GVK2"/>
<gene>
    <name evidence="1" type="ORF">GTP90_22185</name>
</gene>
<name>A0A845GVK2_9BURK</name>
<accession>A0A845GVK2</accession>
<organism evidence="1 2">
    <name type="scientific">Duganella vulcania</name>
    <dbReference type="NCBI Taxonomy" id="2692166"/>
    <lineage>
        <taxon>Bacteria</taxon>
        <taxon>Pseudomonadati</taxon>
        <taxon>Pseudomonadota</taxon>
        <taxon>Betaproteobacteria</taxon>
        <taxon>Burkholderiales</taxon>
        <taxon>Oxalobacteraceae</taxon>
        <taxon>Telluria group</taxon>
        <taxon>Duganella</taxon>
    </lineage>
</organism>
<dbReference type="RefSeq" id="WP_161085576.1">
    <property type="nucleotide sequence ID" value="NZ_WWCX01000048.1"/>
</dbReference>
<dbReference type="Proteomes" id="UP000447355">
    <property type="component" value="Unassembled WGS sequence"/>
</dbReference>
<evidence type="ECO:0000313" key="1">
    <source>
        <dbReference type="EMBL" id="MYM96569.1"/>
    </source>
</evidence>
<comment type="caution">
    <text evidence="1">The sequence shown here is derived from an EMBL/GenBank/DDBJ whole genome shotgun (WGS) entry which is preliminary data.</text>
</comment>
<dbReference type="EMBL" id="WWCX01000048">
    <property type="protein sequence ID" value="MYM96569.1"/>
    <property type="molecule type" value="Genomic_DNA"/>
</dbReference>